<gene>
    <name evidence="5" type="ORF">DFP90_107114</name>
</gene>
<reference evidence="5 6" key="1">
    <citation type="submission" date="2018-07" db="EMBL/GenBank/DDBJ databases">
        <title>Genomic Encyclopedia of Type Strains, Phase III (KMG-III): the genomes of soil and plant-associated and newly described type strains.</title>
        <authorList>
            <person name="Whitman W."/>
        </authorList>
    </citation>
    <scope>NUCLEOTIDE SEQUENCE [LARGE SCALE GENOMIC DNA]</scope>
    <source>
        <strain evidence="5 6">CECT 8488</strain>
    </source>
</reference>
<evidence type="ECO:0000256" key="2">
    <source>
        <dbReference type="ARBA" id="ARBA00023125"/>
    </source>
</evidence>
<dbReference type="RefSeq" id="WP_115937554.1">
    <property type="nucleotide sequence ID" value="NZ_QRDW01000007.1"/>
</dbReference>
<protein>
    <submittedName>
        <fullName evidence="5">AraC family transcriptional regulator</fullName>
    </submittedName>
</protein>
<dbReference type="SUPFAM" id="SSF46689">
    <property type="entry name" value="Homeodomain-like"/>
    <property type="match status" value="2"/>
</dbReference>
<dbReference type="OrthoDB" id="9806208at2"/>
<evidence type="ECO:0000313" key="5">
    <source>
        <dbReference type="EMBL" id="RED48610.1"/>
    </source>
</evidence>
<dbReference type="PROSITE" id="PS00041">
    <property type="entry name" value="HTH_ARAC_FAMILY_1"/>
    <property type="match status" value="1"/>
</dbReference>
<sequence length="293" mass="33060">MLQAPQNEVSRELQSRGVELQQHVSFGKGLEAAVWRNPGMAPDQVPVYDRPGHHTLSLYLEGGYKVRRLDDTKAGESAPGKLCLLPANHQSRWFVGDSLRMFHLYITPDYLNYLAQSTLDLDPRQLELKDETFKDSPFTESVVNSVFLSMDWQGETDRMALGNAAQLLIFDLLKNHSDRARNLTVRGGLSPRDQRLLKDFIEAHLDQPLTLDDLADQIGLSPYHLARMFKLSFGIPPHKFVMAQRLERAEDLLRHSGMGLAEIALECGFSSQSHFSNSFKAAKGLTPRAFRTL</sequence>
<dbReference type="InterPro" id="IPR009057">
    <property type="entry name" value="Homeodomain-like_sf"/>
</dbReference>
<dbReference type="GO" id="GO:0003700">
    <property type="term" value="F:DNA-binding transcription factor activity"/>
    <property type="evidence" value="ECO:0007669"/>
    <property type="project" value="InterPro"/>
</dbReference>
<dbReference type="SMART" id="SM00342">
    <property type="entry name" value="HTH_ARAC"/>
    <property type="match status" value="1"/>
</dbReference>
<evidence type="ECO:0000313" key="6">
    <source>
        <dbReference type="Proteomes" id="UP000256845"/>
    </source>
</evidence>
<feature type="domain" description="HTH araC/xylS-type" evidence="4">
    <location>
        <begin position="195"/>
        <end position="293"/>
    </location>
</feature>
<evidence type="ECO:0000256" key="1">
    <source>
        <dbReference type="ARBA" id="ARBA00023015"/>
    </source>
</evidence>
<keyword evidence="1" id="KW-0805">Transcription regulation</keyword>
<dbReference type="InterPro" id="IPR018062">
    <property type="entry name" value="HTH_AraC-typ_CS"/>
</dbReference>
<dbReference type="GO" id="GO:0043565">
    <property type="term" value="F:sequence-specific DNA binding"/>
    <property type="evidence" value="ECO:0007669"/>
    <property type="project" value="InterPro"/>
</dbReference>
<dbReference type="PANTHER" id="PTHR46796">
    <property type="entry name" value="HTH-TYPE TRANSCRIPTIONAL ACTIVATOR RHAS-RELATED"/>
    <property type="match status" value="1"/>
</dbReference>
<dbReference type="InterPro" id="IPR020449">
    <property type="entry name" value="Tscrpt_reg_AraC-type_HTH"/>
</dbReference>
<keyword evidence="2" id="KW-0238">DNA-binding</keyword>
<dbReference type="InterPro" id="IPR018060">
    <property type="entry name" value="HTH_AraC"/>
</dbReference>
<dbReference type="EMBL" id="QRDW01000007">
    <property type="protein sequence ID" value="RED48610.1"/>
    <property type="molecule type" value="Genomic_DNA"/>
</dbReference>
<evidence type="ECO:0000259" key="4">
    <source>
        <dbReference type="PROSITE" id="PS01124"/>
    </source>
</evidence>
<dbReference type="Pfam" id="PF12833">
    <property type="entry name" value="HTH_18"/>
    <property type="match status" value="1"/>
</dbReference>
<dbReference type="InterPro" id="IPR050204">
    <property type="entry name" value="AraC_XylS_family_regulators"/>
</dbReference>
<keyword evidence="3" id="KW-0804">Transcription</keyword>
<organism evidence="5 6">
    <name type="scientific">Aestuariispira insulae</name>
    <dbReference type="NCBI Taxonomy" id="1461337"/>
    <lineage>
        <taxon>Bacteria</taxon>
        <taxon>Pseudomonadati</taxon>
        <taxon>Pseudomonadota</taxon>
        <taxon>Alphaproteobacteria</taxon>
        <taxon>Rhodospirillales</taxon>
        <taxon>Kiloniellaceae</taxon>
        <taxon>Aestuariispira</taxon>
    </lineage>
</organism>
<evidence type="ECO:0000256" key="3">
    <source>
        <dbReference type="ARBA" id="ARBA00023163"/>
    </source>
</evidence>
<dbReference type="PANTHER" id="PTHR46796:SF6">
    <property type="entry name" value="ARAC SUBFAMILY"/>
    <property type="match status" value="1"/>
</dbReference>
<keyword evidence="6" id="KW-1185">Reference proteome</keyword>
<dbReference type="PROSITE" id="PS01124">
    <property type="entry name" value="HTH_ARAC_FAMILY_2"/>
    <property type="match status" value="1"/>
</dbReference>
<dbReference type="PRINTS" id="PR00032">
    <property type="entry name" value="HTHARAC"/>
</dbReference>
<accession>A0A3D9HGL8</accession>
<dbReference type="AlphaFoldDB" id="A0A3D9HGL8"/>
<dbReference type="Proteomes" id="UP000256845">
    <property type="component" value="Unassembled WGS sequence"/>
</dbReference>
<proteinExistence type="predicted"/>
<dbReference type="Gene3D" id="1.10.10.60">
    <property type="entry name" value="Homeodomain-like"/>
    <property type="match status" value="2"/>
</dbReference>
<comment type="caution">
    <text evidence="5">The sequence shown here is derived from an EMBL/GenBank/DDBJ whole genome shotgun (WGS) entry which is preliminary data.</text>
</comment>
<name>A0A3D9HGL8_9PROT</name>